<sequence length="166" mass="18623">MIKLKLTGMMAFMLALVACGNSNPVIDGTDYSSTKKSLLTIYQSVTPKERTDLELDVLKIGKQYKDKSEFSKVLNGKDAAGIREVAKGSSVWLLHRDRDFRLAEYQKDYDEIKAKSDNAIALDPRGADSPVYIASIAPRLNLAAKKLDQLKAMSDEEYLKHFDLEF</sequence>
<evidence type="ECO:0000313" key="2">
    <source>
        <dbReference type="EMBL" id="MBB4867181.1"/>
    </source>
</evidence>
<gene>
    <name evidence="2" type="ORF">HNP46_006092</name>
</gene>
<dbReference type="Proteomes" id="UP000566995">
    <property type="component" value="Unassembled WGS sequence"/>
</dbReference>
<reference evidence="2 3" key="1">
    <citation type="submission" date="2020-08" db="EMBL/GenBank/DDBJ databases">
        <title>Functional genomics of gut bacteria from endangered species of beetles.</title>
        <authorList>
            <person name="Carlos-Shanley C."/>
        </authorList>
    </citation>
    <scope>NUCLEOTIDE SEQUENCE [LARGE SCALE GENOMIC DNA]</scope>
    <source>
        <strain evidence="2 3">S00179</strain>
    </source>
</reference>
<dbReference type="PROSITE" id="PS51257">
    <property type="entry name" value="PROKAR_LIPOPROTEIN"/>
    <property type="match status" value="1"/>
</dbReference>
<dbReference type="RefSeq" id="WP_184596450.1">
    <property type="nucleotide sequence ID" value="NZ_JACHLI010000036.1"/>
</dbReference>
<evidence type="ECO:0000313" key="3">
    <source>
        <dbReference type="Proteomes" id="UP000566995"/>
    </source>
</evidence>
<keyword evidence="1" id="KW-0732">Signal</keyword>
<dbReference type="EMBL" id="JACHLI010000036">
    <property type="protein sequence ID" value="MBB4867181.1"/>
    <property type="molecule type" value="Genomic_DNA"/>
</dbReference>
<dbReference type="AlphaFoldDB" id="A0A7W7KR52"/>
<name>A0A7W7KR52_PSENT</name>
<organism evidence="2 3">
    <name type="scientific">Pseudomonas nitroreducens</name>
    <dbReference type="NCBI Taxonomy" id="46680"/>
    <lineage>
        <taxon>Bacteria</taxon>
        <taxon>Pseudomonadati</taxon>
        <taxon>Pseudomonadota</taxon>
        <taxon>Gammaproteobacteria</taxon>
        <taxon>Pseudomonadales</taxon>
        <taxon>Pseudomonadaceae</taxon>
        <taxon>Pseudomonas</taxon>
    </lineage>
</organism>
<accession>A0A7W7KR52</accession>
<evidence type="ECO:0000256" key="1">
    <source>
        <dbReference type="SAM" id="SignalP"/>
    </source>
</evidence>
<proteinExistence type="predicted"/>
<evidence type="ECO:0008006" key="4">
    <source>
        <dbReference type="Google" id="ProtNLM"/>
    </source>
</evidence>
<protein>
    <recommendedName>
        <fullName evidence="4">Lipoprotein</fullName>
    </recommendedName>
</protein>
<comment type="caution">
    <text evidence="2">The sequence shown here is derived from an EMBL/GenBank/DDBJ whole genome shotgun (WGS) entry which is preliminary data.</text>
</comment>
<feature type="chain" id="PRO_5031045812" description="Lipoprotein" evidence="1">
    <location>
        <begin position="21"/>
        <end position="166"/>
    </location>
</feature>
<feature type="signal peptide" evidence="1">
    <location>
        <begin position="1"/>
        <end position="20"/>
    </location>
</feature>